<dbReference type="PATRIC" id="fig|294.195.peg.3008"/>
<evidence type="ECO:0000313" key="2">
    <source>
        <dbReference type="EMBL" id="KWV76475.1"/>
    </source>
</evidence>
<dbReference type="InterPro" id="IPR002711">
    <property type="entry name" value="HNH"/>
</dbReference>
<keyword evidence="2" id="KW-0378">Hydrolase</keyword>
<dbReference type="AlphaFoldDB" id="A0A109KW36"/>
<dbReference type="Pfam" id="PF01844">
    <property type="entry name" value="HNH"/>
    <property type="match status" value="1"/>
</dbReference>
<feature type="domain" description="HNH" evidence="1">
    <location>
        <begin position="108"/>
        <end position="152"/>
    </location>
</feature>
<keyword evidence="2" id="KW-0540">Nuclease</keyword>
<name>A0A109KW36_PSEFL</name>
<protein>
    <submittedName>
        <fullName evidence="2">HNH endonuclease</fullName>
    </submittedName>
</protein>
<accession>A0A109KW36</accession>
<keyword evidence="2" id="KW-0255">Endonuclease</keyword>
<sequence>MKRLPCPDYAPEYSYATCVSAILDEPERTRMMAGVNDIRETAIDFVERAAAGATWELPPLVVAKGEDPIVVGDIRKSELVALYEYYMVRRPLGRVIYDSILVGAGDECPTCGGIGHPRTLDHYLPKANYPKLAVLPQNLIPACRDCNTDKGNPLIDHAHKQLIHPYFDQPCFFDQTWISASVTHSQPNVISYAATPPDTWSEVDRERAINHFEFFGIAKRYSIAASSELIFLLDMHRSYFRNRPAEEFSQYLRSAAESSSVFPNHWRKVMYSALAEDPLFCAP</sequence>
<comment type="caution">
    <text evidence="2">The sequence shown here is derived from an EMBL/GenBank/DDBJ whole genome shotgun (WGS) entry which is preliminary data.</text>
</comment>
<gene>
    <name evidence="2" type="ORF">PFL603g_02816</name>
</gene>
<organism evidence="2 3">
    <name type="scientific">Pseudomonas fluorescens</name>
    <dbReference type="NCBI Taxonomy" id="294"/>
    <lineage>
        <taxon>Bacteria</taxon>
        <taxon>Pseudomonadati</taxon>
        <taxon>Pseudomonadota</taxon>
        <taxon>Gammaproteobacteria</taxon>
        <taxon>Pseudomonadales</taxon>
        <taxon>Pseudomonadaceae</taxon>
        <taxon>Pseudomonas</taxon>
    </lineage>
</organism>
<dbReference type="GO" id="GO:0008270">
    <property type="term" value="F:zinc ion binding"/>
    <property type="evidence" value="ECO:0007669"/>
    <property type="project" value="InterPro"/>
</dbReference>
<evidence type="ECO:0000313" key="3">
    <source>
        <dbReference type="Proteomes" id="UP000063434"/>
    </source>
</evidence>
<dbReference type="GO" id="GO:0003676">
    <property type="term" value="F:nucleic acid binding"/>
    <property type="evidence" value="ECO:0007669"/>
    <property type="project" value="InterPro"/>
</dbReference>
<dbReference type="GO" id="GO:0004519">
    <property type="term" value="F:endonuclease activity"/>
    <property type="evidence" value="ECO:0007669"/>
    <property type="project" value="UniProtKB-KW"/>
</dbReference>
<dbReference type="Proteomes" id="UP000063434">
    <property type="component" value="Unassembled WGS sequence"/>
</dbReference>
<proteinExistence type="predicted"/>
<dbReference type="Gene3D" id="1.10.30.50">
    <property type="match status" value="1"/>
</dbReference>
<reference evidence="2 3" key="1">
    <citation type="submission" date="2015-05" db="EMBL/GenBank/DDBJ databases">
        <title>A genomic and transcriptomic approach to investigate the blue pigment phenotype in Pseudomonas fluorescens.</title>
        <authorList>
            <person name="Andreani N.A."/>
            <person name="Cardazzo B."/>
        </authorList>
    </citation>
    <scope>NUCLEOTIDE SEQUENCE [LARGE SCALE GENOMIC DNA]</scope>
    <source>
        <strain evidence="2 3">Ps_40</strain>
    </source>
</reference>
<dbReference type="EMBL" id="LCYC01000039">
    <property type="protein sequence ID" value="KWV76475.1"/>
    <property type="molecule type" value="Genomic_DNA"/>
</dbReference>
<dbReference type="RefSeq" id="WP_223816869.1">
    <property type="nucleotide sequence ID" value="NZ_LCYC01000039.1"/>
</dbReference>
<evidence type="ECO:0000259" key="1">
    <source>
        <dbReference type="Pfam" id="PF01844"/>
    </source>
</evidence>